<dbReference type="Pfam" id="PF01478">
    <property type="entry name" value="Peptidase_A24"/>
    <property type="match status" value="1"/>
</dbReference>
<feature type="transmembrane region" description="Helical" evidence="1">
    <location>
        <begin position="32"/>
        <end position="63"/>
    </location>
</feature>
<gene>
    <name evidence="3" type="ORF">GCM10022231_21230</name>
</gene>
<keyword evidence="4" id="KW-1185">Reference proteome</keyword>
<keyword evidence="1" id="KW-0472">Membrane</keyword>
<keyword evidence="1" id="KW-0812">Transmembrane</keyword>
<proteinExistence type="predicted"/>
<evidence type="ECO:0000259" key="2">
    <source>
        <dbReference type="Pfam" id="PF01478"/>
    </source>
</evidence>
<accession>A0ABP7P862</accession>
<sequence length="136" mass="13467">MTWALAGDLAIAAYLVLLADVDRRTGRLPNRLLAPLLAIALAAACVHPPAVAGALVAATVYLAGFLAHSCGGGDVKLAAGCGALLGSMAAALLAVAAAALLTVVLCLVTRRQAVPHGPALVAATLAVGMLRLLSEL</sequence>
<keyword evidence="1" id="KW-1133">Transmembrane helix</keyword>
<dbReference type="RefSeq" id="WP_344783434.1">
    <property type="nucleotide sequence ID" value="NZ_BAAAZW010000005.1"/>
</dbReference>
<protein>
    <recommendedName>
        <fullName evidence="2">Prepilin type IV endopeptidase peptidase domain-containing protein</fullName>
    </recommendedName>
</protein>
<name>A0ABP7P862_9ACTN</name>
<dbReference type="Proteomes" id="UP001418444">
    <property type="component" value="Unassembled WGS sequence"/>
</dbReference>
<evidence type="ECO:0000256" key="1">
    <source>
        <dbReference type="SAM" id="Phobius"/>
    </source>
</evidence>
<dbReference type="InterPro" id="IPR000045">
    <property type="entry name" value="Prepilin_IV_endopep_pep"/>
</dbReference>
<evidence type="ECO:0000313" key="3">
    <source>
        <dbReference type="EMBL" id="GAA3960924.1"/>
    </source>
</evidence>
<feature type="domain" description="Prepilin type IV endopeptidase peptidase" evidence="2">
    <location>
        <begin position="10"/>
        <end position="106"/>
    </location>
</feature>
<dbReference type="Gene3D" id="1.20.120.1220">
    <property type="match status" value="1"/>
</dbReference>
<feature type="transmembrane region" description="Helical" evidence="1">
    <location>
        <begin position="83"/>
        <end position="107"/>
    </location>
</feature>
<reference evidence="4" key="1">
    <citation type="journal article" date="2019" name="Int. J. Syst. Evol. Microbiol.">
        <title>The Global Catalogue of Microorganisms (GCM) 10K type strain sequencing project: providing services to taxonomists for standard genome sequencing and annotation.</title>
        <authorList>
            <consortium name="The Broad Institute Genomics Platform"/>
            <consortium name="The Broad Institute Genome Sequencing Center for Infectious Disease"/>
            <person name="Wu L."/>
            <person name="Ma J."/>
        </authorList>
    </citation>
    <scope>NUCLEOTIDE SEQUENCE [LARGE SCALE GENOMIC DNA]</scope>
    <source>
        <strain evidence="4">JCM 16923</strain>
    </source>
</reference>
<comment type="caution">
    <text evidence="3">The sequence shown here is derived from an EMBL/GenBank/DDBJ whole genome shotgun (WGS) entry which is preliminary data.</text>
</comment>
<evidence type="ECO:0000313" key="4">
    <source>
        <dbReference type="Proteomes" id="UP001418444"/>
    </source>
</evidence>
<organism evidence="3 4">
    <name type="scientific">Gordonia caeni</name>
    <dbReference type="NCBI Taxonomy" id="1007097"/>
    <lineage>
        <taxon>Bacteria</taxon>
        <taxon>Bacillati</taxon>
        <taxon>Actinomycetota</taxon>
        <taxon>Actinomycetes</taxon>
        <taxon>Mycobacteriales</taxon>
        <taxon>Gordoniaceae</taxon>
        <taxon>Gordonia</taxon>
    </lineage>
</organism>
<feature type="transmembrane region" description="Helical" evidence="1">
    <location>
        <begin position="114"/>
        <end position="133"/>
    </location>
</feature>
<dbReference type="EMBL" id="BAAAZW010000005">
    <property type="protein sequence ID" value="GAA3960924.1"/>
    <property type="molecule type" value="Genomic_DNA"/>
</dbReference>